<dbReference type="InterPro" id="IPR024975">
    <property type="entry name" value="NOV_C"/>
</dbReference>
<protein>
    <submittedName>
        <fullName evidence="2">DUF3883 domain-containing protein</fullName>
    </submittedName>
</protein>
<evidence type="ECO:0000259" key="1">
    <source>
        <dbReference type="Pfam" id="PF13020"/>
    </source>
</evidence>
<dbReference type="RefSeq" id="WP_380789802.1">
    <property type="nucleotide sequence ID" value="NZ_JBHTKR010000002.1"/>
</dbReference>
<dbReference type="EMBL" id="JBHTKR010000002">
    <property type="protein sequence ID" value="MFD1193803.1"/>
    <property type="molecule type" value="Genomic_DNA"/>
</dbReference>
<accession>A0ABW3T9S3</accession>
<feature type="domain" description="Protein NO VEIN C-terminal" evidence="1">
    <location>
        <begin position="161"/>
        <end position="257"/>
    </location>
</feature>
<organism evidence="2 3">
    <name type="scientific">Seohaeicola saemankumensis</name>
    <dbReference type="NCBI Taxonomy" id="481181"/>
    <lineage>
        <taxon>Bacteria</taxon>
        <taxon>Pseudomonadati</taxon>
        <taxon>Pseudomonadota</taxon>
        <taxon>Alphaproteobacteria</taxon>
        <taxon>Rhodobacterales</taxon>
        <taxon>Roseobacteraceae</taxon>
        <taxon>Seohaeicola</taxon>
    </lineage>
</organism>
<keyword evidence="3" id="KW-1185">Reference proteome</keyword>
<reference evidence="3" key="1">
    <citation type="journal article" date="2019" name="Int. J. Syst. Evol. Microbiol.">
        <title>The Global Catalogue of Microorganisms (GCM) 10K type strain sequencing project: providing services to taxonomists for standard genome sequencing and annotation.</title>
        <authorList>
            <consortium name="The Broad Institute Genomics Platform"/>
            <consortium name="The Broad Institute Genome Sequencing Center for Infectious Disease"/>
            <person name="Wu L."/>
            <person name="Ma J."/>
        </authorList>
    </citation>
    <scope>NUCLEOTIDE SEQUENCE [LARGE SCALE GENOMIC DNA]</scope>
    <source>
        <strain evidence="3">CCUG 55328</strain>
    </source>
</reference>
<dbReference type="Proteomes" id="UP001597151">
    <property type="component" value="Unassembled WGS sequence"/>
</dbReference>
<sequence>MRNTEWTDQENDLIVADYFEMLLEEVSGRAYNKAAHRRALLPKLENKSNGSVEFKHQNISAVLHRLGLPWLKGYKPRHNFQGSLVEAVERWIRRHAGWKEQLLWHDHAGVKTKRRRLFGLESPPEAHAKLSREAEERIKNTIRKFDFAGQDQRNRDLGLAGEQLVLEFERHSLTYAGRPDLAERVRHVSAEDGDGAGYDIASFYPDGRERLLEVKTTNGGKSTTFFISSNELATAQNNPSAWVLVRVWNFSREPRAFELRPPLEDHVQLVPTAYLASFG</sequence>
<proteinExistence type="predicted"/>
<gene>
    <name evidence="2" type="ORF">ACFQ3C_03870</name>
</gene>
<evidence type="ECO:0000313" key="3">
    <source>
        <dbReference type="Proteomes" id="UP001597151"/>
    </source>
</evidence>
<name>A0ABW3T9S3_9RHOB</name>
<evidence type="ECO:0000313" key="2">
    <source>
        <dbReference type="EMBL" id="MFD1193803.1"/>
    </source>
</evidence>
<dbReference type="Pfam" id="PF13020">
    <property type="entry name" value="NOV_C"/>
    <property type="match status" value="1"/>
</dbReference>
<comment type="caution">
    <text evidence="2">The sequence shown here is derived from an EMBL/GenBank/DDBJ whole genome shotgun (WGS) entry which is preliminary data.</text>
</comment>